<keyword evidence="6" id="KW-0479">Metal-binding</keyword>
<keyword evidence="3" id="KW-1003">Cell membrane</keyword>
<evidence type="ECO:0000256" key="2">
    <source>
        <dbReference type="ARBA" id="ARBA00004651"/>
    </source>
</evidence>
<evidence type="ECO:0000256" key="9">
    <source>
        <dbReference type="ARBA" id="ARBA00022963"/>
    </source>
</evidence>
<name>A0A7S3PP54_9STRA</name>
<evidence type="ECO:0000256" key="11">
    <source>
        <dbReference type="ARBA" id="ARBA00023098"/>
    </source>
</evidence>
<evidence type="ECO:0000256" key="4">
    <source>
        <dbReference type="ARBA" id="ARBA00022553"/>
    </source>
</evidence>
<dbReference type="InterPro" id="IPR002921">
    <property type="entry name" value="Fungal_lipase-type"/>
</dbReference>
<keyword evidence="9" id="KW-0442">Lipid degradation</keyword>
<keyword evidence="10" id="KW-1133">Transmembrane helix</keyword>
<dbReference type="InterPro" id="IPR029058">
    <property type="entry name" value="AB_hydrolase_fold"/>
</dbReference>
<reference evidence="16" key="1">
    <citation type="submission" date="2021-01" db="EMBL/GenBank/DDBJ databases">
        <authorList>
            <person name="Corre E."/>
            <person name="Pelletier E."/>
            <person name="Niang G."/>
            <person name="Scheremetjew M."/>
            <person name="Finn R."/>
            <person name="Kale V."/>
            <person name="Holt S."/>
            <person name="Cochrane G."/>
            <person name="Meng A."/>
            <person name="Brown T."/>
            <person name="Cohen L."/>
        </authorList>
    </citation>
    <scope>NUCLEOTIDE SEQUENCE</scope>
    <source>
        <strain evidence="16">GSBS06</strain>
    </source>
</reference>
<gene>
    <name evidence="16" type="ORF">ASTO00021_LOCUS15875</name>
</gene>
<comment type="cofactor">
    <cofactor evidence="1">
        <name>Ca(2+)</name>
        <dbReference type="ChEBI" id="CHEBI:29108"/>
    </cofactor>
</comment>
<evidence type="ECO:0000256" key="6">
    <source>
        <dbReference type="ARBA" id="ARBA00022723"/>
    </source>
</evidence>
<dbReference type="AlphaFoldDB" id="A0A7S3PP54"/>
<evidence type="ECO:0000256" key="14">
    <source>
        <dbReference type="ARBA" id="ARBA00026104"/>
    </source>
</evidence>
<evidence type="ECO:0000256" key="13">
    <source>
        <dbReference type="ARBA" id="ARBA00024531"/>
    </source>
</evidence>
<proteinExistence type="predicted"/>
<dbReference type="GO" id="GO:0005886">
    <property type="term" value="C:plasma membrane"/>
    <property type="evidence" value="ECO:0007669"/>
    <property type="project" value="UniProtKB-SubCell"/>
</dbReference>
<organism evidence="16">
    <name type="scientific">Aplanochytrium stocchinoi</name>
    <dbReference type="NCBI Taxonomy" id="215587"/>
    <lineage>
        <taxon>Eukaryota</taxon>
        <taxon>Sar</taxon>
        <taxon>Stramenopiles</taxon>
        <taxon>Bigyra</taxon>
        <taxon>Labyrinthulomycetes</taxon>
        <taxon>Thraustochytrida</taxon>
        <taxon>Thraustochytriidae</taxon>
        <taxon>Aplanochytrium</taxon>
    </lineage>
</organism>
<keyword evidence="8" id="KW-0106">Calcium</keyword>
<dbReference type="EC" id="3.1.1.116" evidence="14"/>
<keyword evidence="11" id="KW-0443">Lipid metabolism</keyword>
<dbReference type="SUPFAM" id="SSF53474">
    <property type="entry name" value="alpha/beta-Hydrolases"/>
    <property type="match status" value="1"/>
</dbReference>
<dbReference type="PANTHER" id="PTHR45792:SF8">
    <property type="entry name" value="DIACYLGLYCEROL LIPASE-ALPHA"/>
    <property type="match status" value="1"/>
</dbReference>
<comment type="catalytic activity">
    <reaction evidence="13">
        <text>a 1,2-diacyl-sn-glycerol + H2O = a 2-acylglycerol + a fatty acid + H(+)</text>
        <dbReference type="Rhea" id="RHEA:33275"/>
        <dbReference type="ChEBI" id="CHEBI:15377"/>
        <dbReference type="ChEBI" id="CHEBI:15378"/>
        <dbReference type="ChEBI" id="CHEBI:17389"/>
        <dbReference type="ChEBI" id="CHEBI:17815"/>
        <dbReference type="ChEBI" id="CHEBI:28868"/>
        <dbReference type="EC" id="3.1.1.116"/>
    </reaction>
    <physiologicalReaction direction="left-to-right" evidence="13">
        <dbReference type="Rhea" id="RHEA:33276"/>
    </physiologicalReaction>
</comment>
<accession>A0A7S3PP54</accession>
<evidence type="ECO:0000256" key="8">
    <source>
        <dbReference type="ARBA" id="ARBA00022837"/>
    </source>
</evidence>
<dbReference type="GO" id="GO:0046872">
    <property type="term" value="F:metal ion binding"/>
    <property type="evidence" value="ECO:0007669"/>
    <property type="project" value="UniProtKB-KW"/>
</dbReference>
<evidence type="ECO:0000256" key="7">
    <source>
        <dbReference type="ARBA" id="ARBA00022801"/>
    </source>
</evidence>
<dbReference type="PANTHER" id="PTHR45792">
    <property type="entry name" value="DIACYLGLYCEROL LIPASE HOMOLOG-RELATED"/>
    <property type="match status" value="1"/>
</dbReference>
<dbReference type="Pfam" id="PF01764">
    <property type="entry name" value="Lipase_3"/>
    <property type="match status" value="1"/>
</dbReference>
<keyword evidence="12" id="KW-0472">Membrane</keyword>
<dbReference type="EMBL" id="HBIN01020739">
    <property type="protein sequence ID" value="CAE0445871.1"/>
    <property type="molecule type" value="Transcribed_RNA"/>
</dbReference>
<evidence type="ECO:0000259" key="15">
    <source>
        <dbReference type="Pfam" id="PF01764"/>
    </source>
</evidence>
<evidence type="ECO:0000256" key="10">
    <source>
        <dbReference type="ARBA" id="ARBA00022989"/>
    </source>
</evidence>
<evidence type="ECO:0000256" key="5">
    <source>
        <dbReference type="ARBA" id="ARBA00022692"/>
    </source>
</evidence>
<dbReference type="GO" id="GO:0016042">
    <property type="term" value="P:lipid catabolic process"/>
    <property type="evidence" value="ECO:0007669"/>
    <property type="project" value="UniProtKB-KW"/>
</dbReference>
<evidence type="ECO:0000256" key="12">
    <source>
        <dbReference type="ARBA" id="ARBA00023136"/>
    </source>
</evidence>
<comment type="subcellular location">
    <subcellularLocation>
        <location evidence="2">Cell membrane</location>
        <topology evidence="2">Multi-pass membrane protein</topology>
    </subcellularLocation>
</comment>
<protein>
    <recommendedName>
        <fullName evidence="14">sn-1-specific diacylglycerol lipase</fullName>
        <ecNumber evidence="14">3.1.1.116</ecNumber>
    </recommendedName>
</protein>
<keyword evidence="7" id="KW-0378">Hydrolase</keyword>
<dbReference type="Gene3D" id="3.40.50.1820">
    <property type="entry name" value="alpha/beta hydrolase"/>
    <property type="match status" value="1"/>
</dbReference>
<evidence type="ECO:0000256" key="1">
    <source>
        <dbReference type="ARBA" id="ARBA00001913"/>
    </source>
</evidence>
<feature type="domain" description="Fungal lipase-type" evidence="15">
    <location>
        <begin position="119"/>
        <end position="280"/>
    </location>
</feature>
<dbReference type="GO" id="GO:0016298">
    <property type="term" value="F:lipase activity"/>
    <property type="evidence" value="ECO:0007669"/>
    <property type="project" value="TreeGrafter"/>
</dbReference>
<keyword evidence="4" id="KW-0597">Phosphoprotein</keyword>
<evidence type="ECO:0000313" key="16">
    <source>
        <dbReference type="EMBL" id="CAE0445871.1"/>
    </source>
</evidence>
<dbReference type="CDD" id="cd00519">
    <property type="entry name" value="Lipase_3"/>
    <property type="match status" value="1"/>
</dbReference>
<keyword evidence="5" id="KW-0812">Transmembrane</keyword>
<dbReference type="InterPro" id="IPR052214">
    <property type="entry name" value="DAG_Lipase-Related"/>
</dbReference>
<sequence length="436" mass="49851">MKSTAQNLPLNKENMEMLKYVRNYTPHMIAIYGWKLLIYMDTIEFRPFRSIPKLARLPRRSNDKRFASENDNTCHCAGSALLRQSVLTEDDIVYASFAAIEGQEVPYAVMVDHKLRSVVFTCRGTLSLPDLLTDMIIDPVPLNKAGKEWGFDGEGHYAHKGFFMVAQEIRRRLQKNRILHTLLGKEAKHKIDEAWVETQDPGHKSKNLPNCAGYDLVLSAHSLGGAIAAIVGLMLRSEFPNVKCIAYSAPGCVFDRKLAGKCKDWVISPFVGKDMVAHLSWGSLQRVRGRSLDMLRRSKTNKAKIFQTMYKKGDPSKLLYDHHEVPDTPERNAIAQQISELAESAHSKFERIEMHNPGRVLHFAKVSTSRKGCLKRQRKYEATWVENDDMQDLEISTRMLLDHFPNYVAYIINEVTREYVPEERNISQVSVQNFHS</sequence>
<evidence type="ECO:0000256" key="3">
    <source>
        <dbReference type="ARBA" id="ARBA00022475"/>
    </source>
</evidence>